<dbReference type="EMBL" id="BMXE01000005">
    <property type="protein sequence ID" value="GHB37754.1"/>
    <property type="molecule type" value="Genomic_DNA"/>
</dbReference>
<dbReference type="PANTHER" id="PTHR42770:SF15">
    <property type="entry name" value="GLUTAMATE_GAMMA-AMINOBUTYRATE ANTIPORTER-RELATED"/>
    <property type="match status" value="1"/>
</dbReference>
<dbReference type="InterPro" id="IPR002293">
    <property type="entry name" value="AA/rel_permease1"/>
</dbReference>
<feature type="transmembrane region" description="Helical" evidence="7">
    <location>
        <begin position="12"/>
        <end position="30"/>
    </location>
</feature>
<dbReference type="InterPro" id="IPR050367">
    <property type="entry name" value="APC_superfamily"/>
</dbReference>
<feature type="transmembrane region" description="Helical" evidence="7">
    <location>
        <begin position="73"/>
        <end position="92"/>
    </location>
</feature>
<evidence type="ECO:0000256" key="3">
    <source>
        <dbReference type="ARBA" id="ARBA00022475"/>
    </source>
</evidence>
<feature type="transmembrane region" description="Helical" evidence="7">
    <location>
        <begin position="123"/>
        <end position="143"/>
    </location>
</feature>
<feature type="transmembrane region" description="Helical" evidence="7">
    <location>
        <begin position="155"/>
        <end position="177"/>
    </location>
</feature>
<feature type="transmembrane region" description="Helical" evidence="7">
    <location>
        <begin position="42"/>
        <end position="61"/>
    </location>
</feature>
<dbReference type="RefSeq" id="WP_189437510.1">
    <property type="nucleotide sequence ID" value="NZ_BMXE01000005.1"/>
</dbReference>
<feature type="transmembrane region" description="Helical" evidence="7">
    <location>
        <begin position="362"/>
        <end position="386"/>
    </location>
</feature>
<organism evidence="8 9">
    <name type="scientific">Pseudovibrio japonicus</name>
    <dbReference type="NCBI Taxonomy" id="366534"/>
    <lineage>
        <taxon>Bacteria</taxon>
        <taxon>Pseudomonadati</taxon>
        <taxon>Pseudomonadota</taxon>
        <taxon>Alphaproteobacteria</taxon>
        <taxon>Hyphomicrobiales</taxon>
        <taxon>Stappiaceae</taxon>
        <taxon>Pseudovibrio</taxon>
    </lineage>
</organism>
<keyword evidence="9" id="KW-1185">Reference proteome</keyword>
<evidence type="ECO:0000256" key="6">
    <source>
        <dbReference type="ARBA" id="ARBA00023136"/>
    </source>
</evidence>
<feature type="transmembrane region" description="Helical" evidence="7">
    <location>
        <begin position="99"/>
        <end position="117"/>
    </location>
</feature>
<name>A0ABQ3EJJ7_9HYPH</name>
<proteinExistence type="predicted"/>
<gene>
    <name evidence="8" type="ORF">GCM10007094_28850</name>
</gene>
<keyword evidence="3" id="KW-1003">Cell membrane</keyword>
<accession>A0ABQ3EJJ7</accession>
<protein>
    <submittedName>
        <fullName evidence="8">Transporter</fullName>
    </submittedName>
</protein>
<keyword evidence="4 7" id="KW-0812">Transmembrane</keyword>
<keyword evidence="6 7" id="KW-0472">Membrane</keyword>
<evidence type="ECO:0000256" key="5">
    <source>
        <dbReference type="ARBA" id="ARBA00022989"/>
    </source>
</evidence>
<feature type="transmembrane region" description="Helical" evidence="7">
    <location>
        <begin position="337"/>
        <end position="356"/>
    </location>
</feature>
<evidence type="ECO:0000256" key="7">
    <source>
        <dbReference type="SAM" id="Phobius"/>
    </source>
</evidence>
<feature type="transmembrane region" description="Helical" evidence="7">
    <location>
        <begin position="203"/>
        <end position="224"/>
    </location>
</feature>
<reference evidence="9" key="1">
    <citation type="journal article" date="2019" name="Int. J. Syst. Evol. Microbiol.">
        <title>The Global Catalogue of Microorganisms (GCM) 10K type strain sequencing project: providing services to taxonomists for standard genome sequencing and annotation.</title>
        <authorList>
            <consortium name="The Broad Institute Genomics Platform"/>
            <consortium name="The Broad Institute Genome Sequencing Center for Infectious Disease"/>
            <person name="Wu L."/>
            <person name="Ma J."/>
        </authorList>
    </citation>
    <scope>NUCLEOTIDE SEQUENCE [LARGE SCALE GENOMIC DNA]</scope>
    <source>
        <strain evidence="9">KCTC 12861</strain>
    </source>
</reference>
<dbReference type="PANTHER" id="PTHR42770">
    <property type="entry name" value="AMINO ACID TRANSPORTER-RELATED"/>
    <property type="match status" value="1"/>
</dbReference>
<comment type="subcellular location">
    <subcellularLocation>
        <location evidence="1">Cell membrane</location>
        <topology evidence="1">Multi-pass membrane protein</topology>
    </subcellularLocation>
</comment>
<dbReference type="Pfam" id="PF13520">
    <property type="entry name" value="AA_permease_2"/>
    <property type="match status" value="1"/>
</dbReference>
<feature type="transmembrane region" description="Helical" evidence="7">
    <location>
        <begin position="279"/>
        <end position="308"/>
    </location>
</feature>
<evidence type="ECO:0000313" key="9">
    <source>
        <dbReference type="Proteomes" id="UP000637980"/>
    </source>
</evidence>
<feature type="transmembrane region" description="Helical" evidence="7">
    <location>
        <begin position="406"/>
        <end position="428"/>
    </location>
</feature>
<feature type="transmembrane region" description="Helical" evidence="7">
    <location>
        <begin position="440"/>
        <end position="461"/>
    </location>
</feature>
<evidence type="ECO:0000256" key="4">
    <source>
        <dbReference type="ARBA" id="ARBA00022692"/>
    </source>
</evidence>
<dbReference type="Proteomes" id="UP000637980">
    <property type="component" value="Unassembled WGS sequence"/>
</dbReference>
<dbReference type="PIRSF" id="PIRSF006060">
    <property type="entry name" value="AA_transporter"/>
    <property type="match status" value="1"/>
</dbReference>
<keyword evidence="2" id="KW-0813">Transport</keyword>
<dbReference type="Gene3D" id="1.20.1740.10">
    <property type="entry name" value="Amino acid/polyamine transporter I"/>
    <property type="match status" value="1"/>
</dbReference>
<comment type="caution">
    <text evidence="8">The sequence shown here is derived from an EMBL/GenBank/DDBJ whole genome shotgun (WGS) entry which is preliminary data.</text>
</comment>
<feature type="transmembrane region" description="Helical" evidence="7">
    <location>
        <begin position="236"/>
        <end position="259"/>
    </location>
</feature>
<evidence type="ECO:0000313" key="8">
    <source>
        <dbReference type="EMBL" id="GHB37754.1"/>
    </source>
</evidence>
<evidence type="ECO:0000256" key="2">
    <source>
        <dbReference type="ARBA" id="ARBA00022448"/>
    </source>
</evidence>
<keyword evidence="5 7" id="KW-1133">Transmembrane helix</keyword>
<sequence>MQQDQTPSTEHKIAFIPLVLITTALFLTLRNMPMMAETGMQMVLLNAITVFAFLIPTALISAELATGWPQNGVFHWVEAAFGTPVGFVAVFLQWIQSIFGVTSIVAYATATLTYAFNPELGSNRYYITFSVLTLYWAATLINFRGTATSEKISGYAVSFGVFFPSALLILFGIYYLFSGETIALDTSATVANWIPSLSDTTSLVFFMSFVFGFVGIEVSASHATEVENPQKNYPRAIFTAAIAGFIITLAGGLAVSLILEKGNISNINGALQAFSAYLNAYGLATLTPFIALLVAVGAAGQVSTWIVGPVKGMWAASRKGLLPEHFAKANKNNVPTALLILQASLISLIALSFIVFEDVNLVFLILTSTAVLLYSLMYLLMFVAAIRLRYTHPHIPRPYKVPGGNWGIWLLGGIGMLTAISCFAIGFIPPPALPFSLENFERLMIIAVVLALLVPLGIWFLHRNNIKHASPDKGRKE</sequence>
<evidence type="ECO:0000256" key="1">
    <source>
        <dbReference type="ARBA" id="ARBA00004651"/>
    </source>
</evidence>